<accession>A0A643EX52</accession>
<feature type="transmembrane region" description="Helical" evidence="6">
    <location>
        <begin position="132"/>
        <end position="149"/>
    </location>
</feature>
<dbReference type="GO" id="GO:0005886">
    <property type="term" value="C:plasma membrane"/>
    <property type="evidence" value="ECO:0007669"/>
    <property type="project" value="UniProtKB-SubCell"/>
</dbReference>
<gene>
    <name evidence="7" type="ORF">F7Q93_19515</name>
</gene>
<dbReference type="CDD" id="cd06579">
    <property type="entry name" value="TM_PBP1_transp_AraH_like"/>
    <property type="match status" value="1"/>
</dbReference>
<dbReference type="PANTHER" id="PTHR32196:SF63">
    <property type="entry name" value="INNER MEMBRANE ABC TRANSPORTER PERMEASE PROTEIN YJFF"/>
    <property type="match status" value="1"/>
</dbReference>
<evidence type="ECO:0000256" key="4">
    <source>
        <dbReference type="ARBA" id="ARBA00022989"/>
    </source>
</evidence>
<sequence>MIMNEKTALPNGSGASTLFSTAQLRPYAPLAFLVVMVVLISAYSPGFASVNTGLVLLADTMALFMLAAGLSFVIVIGGIDLSLPAVASLASVVTAMLLPELGLLAFPTALLCGVAAGLFSGLVHVRLKIPSFIATLATGGVVSGIALYISKARSIGISAADRPMLNWIAGTTFGIPNIILAGLLMCLIGIYIQRYTRFGRYCYAIGAGEPAAIAAGIHVDRQKVVAFVLSALFAAVAGIMLAARMTSGSPTGASQLLLPAIAAVLVGGTPITGGLGGVGRTLVGALIVSVVRIGMTFVGIDIFAQQIVFGAVLILTVAVTMDRDNILIAK</sequence>
<evidence type="ECO:0000313" key="7">
    <source>
        <dbReference type="EMBL" id="KAB0568236.1"/>
    </source>
</evidence>
<dbReference type="EMBL" id="VZPE01000009">
    <property type="protein sequence ID" value="KAB0568236.1"/>
    <property type="molecule type" value="Genomic_DNA"/>
</dbReference>
<protein>
    <submittedName>
        <fullName evidence="7">ABC transporter permease</fullName>
    </submittedName>
</protein>
<evidence type="ECO:0000256" key="5">
    <source>
        <dbReference type="ARBA" id="ARBA00023136"/>
    </source>
</evidence>
<evidence type="ECO:0000256" key="1">
    <source>
        <dbReference type="ARBA" id="ARBA00004651"/>
    </source>
</evidence>
<keyword evidence="5 6" id="KW-0472">Membrane</keyword>
<proteinExistence type="predicted"/>
<keyword evidence="3 6" id="KW-0812">Transmembrane</keyword>
<evidence type="ECO:0000256" key="3">
    <source>
        <dbReference type="ARBA" id="ARBA00022692"/>
    </source>
</evidence>
<evidence type="ECO:0000256" key="6">
    <source>
        <dbReference type="SAM" id="Phobius"/>
    </source>
</evidence>
<name>A0A643EX52_9HYPH</name>
<dbReference type="GO" id="GO:0022857">
    <property type="term" value="F:transmembrane transporter activity"/>
    <property type="evidence" value="ECO:0007669"/>
    <property type="project" value="InterPro"/>
</dbReference>
<reference evidence="7" key="1">
    <citation type="submission" date="2019-09" db="EMBL/GenBank/DDBJ databases">
        <title>Draft genome sequences of 48 bacterial type strains from the CCUG.</title>
        <authorList>
            <person name="Tunovic T."/>
            <person name="Pineiro-Iglesias B."/>
            <person name="Unosson C."/>
            <person name="Inganas E."/>
            <person name="Ohlen M."/>
            <person name="Cardew S."/>
            <person name="Jensie-Markopoulos S."/>
            <person name="Salva-Serra F."/>
            <person name="Jaen-Luchoro D."/>
            <person name="Karlsson R."/>
            <person name="Svensson-Stadler L."/>
            <person name="Chun J."/>
            <person name="Moore E."/>
        </authorList>
    </citation>
    <scope>NUCLEOTIDE SEQUENCE</scope>
    <source>
        <strain evidence="7">CCUG 50899</strain>
    </source>
</reference>
<keyword evidence="4 6" id="KW-1133">Transmembrane helix</keyword>
<dbReference type="Pfam" id="PF02653">
    <property type="entry name" value="BPD_transp_2"/>
    <property type="match status" value="1"/>
</dbReference>
<feature type="transmembrane region" description="Helical" evidence="6">
    <location>
        <begin position="54"/>
        <end position="74"/>
    </location>
</feature>
<comment type="subcellular location">
    <subcellularLocation>
        <location evidence="1">Cell membrane</location>
        <topology evidence="1">Multi-pass membrane protein</topology>
    </subcellularLocation>
</comment>
<feature type="transmembrane region" description="Helical" evidence="6">
    <location>
        <begin position="256"/>
        <end position="277"/>
    </location>
</feature>
<dbReference type="AlphaFoldDB" id="A0A643EX52"/>
<comment type="caution">
    <text evidence="7">The sequence shown here is derived from an EMBL/GenBank/DDBJ whole genome shotgun (WGS) entry which is preliminary data.</text>
</comment>
<feature type="transmembrane region" description="Helical" evidence="6">
    <location>
        <begin position="104"/>
        <end position="125"/>
    </location>
</feature>
<evidence type="ECO:0000256" key="2">
    <source>
        <dbReference type="ARBA" id="ARBA00022475"/>
    </source>
</evidence>
<feature type="transmembrane region" description="Helical" evidence="6">
    <location>
        <begin position="297"/>
        <end position="321"/>
    </location>
</feature>
<feature type="transmembrane region" description="Helical" evidence="6">
    <location>
        <begin position="27"/>
        <end position="48"/>
    </location>
</feature>
<feature type="transmembrane region" description="Helical" evidence="6">
    <location>
        <begin position="225"/>
        <end position="244"/>
    </location>
</feature>
<dbReference type="PANTHER" id="PTHR32196">
    <property type="entry name" value="ABC TRANSPORTER PERMEASE PROTEIN YPHD-RELATED-RELATED"/>
    <property type="match status" value="1"/>
</dbReference>
<feature type="transmembrane region" description="Helical" evidence="6">
    <location>
        <begin position="169"/>
        <end position="192"/>
    </location>
</feature>
<organism evidence="7">
    <name type="scientific">Brucella pituitosa</name>
    <dbReference type="NCBI Taxonomy" id="571256"/>
    <lineage>
        <taxon>Bacteria</taxon>
        <taxon>Pseudomonadati</taxon>
        <taxon>Pseudomonadota</taxon>
        <taxon>Alphaproteobacteria</taxon>
        <taxon>Hyphomicrobiales</taxon>
        <taxon>Brucellaceae</taxon>
        <taxon>Brucella/Ochrobactrum group</taxon>
        <taxon>Brucella</taxon>
    </lineage>
</organism>
<dbReference type="InterPro" id="IPR001851">
    <property type="entry name" value="ABC_transp_permease"/>
</dbReference>
<keyword evidence="2" id="KW-1003">Cell membrane</keyword>